<feature type="compositionally biased region" description="Basic and acidic residues" evidence="1">
    <location>
        <begin position="87"/>
        <end position="117"/>
    </location>
</feature>
<gene>
    <name evidence="2" type="ORF">RJ641_010723</name>
</gene>
<protein>
    <submittedName>
        <fullName evidence="2">Uncharacterized protein</fullName>
    </submittedName>
</protein>
<comment type="caution">
    <text evidence="2">The sequence shown here is derived from an EMBL/GenBank/DDBJ whole genome shotgun (WGS) entry which is preliminary data.</text>
</comment>
<dbReference type="Proteomes" id="UP001370490">
    <property type="component" value="Unassembled WGS sequence"/>
</dbReference>
<dbReference type="PANTHER" id="PTHR34660:SF9">
    <property type="entry name" value="DNA BINDING PROTEIN"/>
    <property type="match status" value="1"/>
</dbReference>
<dbReference type="AlphaFoldDB" id="A0AAN8VB59"/>
<feature type="region of interest" description="Disordered" evidence="1">
    <location>
        <begin position="26"/>
        <end position="181"/>
    </location>
</feature>
<organism evidence="2 3">
    <name type="scientific">Dillenia turbinata</name>
    <dbReference type="NCBI Taxonomy" id="194707"/>
    <lineage>
        <taxon>Eukaryota</taxon>
        <taxon>Viridiplantae</taxon>
        <taxon>Streptophyta</taxon>
        <taxon>Embryophyta</taxon>
        <taxon>Tracheophyta</taxon>
        <taxon>Spermatophyta</taxon>
        <taxon>Magnoliopsida</taxon>
        <taxon>eudicotyledons</taxon>
        <taxon>Gunneridae</taxon>
        <taxon>Pentapetalae</taxon>
        <taxon>Dilleniales</taxon>
        <taxon>Dilleniaceae</taxon>
        <taxon>Dillenia</taxon>
    </lineage>
</organism>
<evidence type="ECO:0000313" key="2">
    <source>
        <dbReference type="EMBL" id="KAK6924523.1"/>
    </source>
</evidence>
<feature type="region of interest" description="Disordered" evidence="1">
    <location>
        <begin position="202"/>
        <end position="253"/>
    </location>
</feature>
<evidence type="ECO:0000313" key="3">
    <source>
        <dbReference type="Proteomes" id="UP001370490"/>
    </source>
</evidence>
<proteinExistence type="predicted"/>
<sequence>MSRCFPYPPPGYVVKCTRDEALIESLKIDSSGIKIDSGNSQLQKEAEKAKKERRKERKKEKREEKKRRRDEENKKHGHEKGHKHERSHVDHKEGDFQKRKENETEQWEKSTLTEEHGQAFGSHNLCNSTESTLNSDKRQKQKQSSPADCKPNHGSIIRIRLPLQRHKDPEVLPNTEQPCSSSISISISGRINNFVQEVHEFPRSSTEPPDCLQQECSTSGQIGPELVSRPSKEKSRPGTSQTDAHSQMVESASLSCSRSRVPHPVEMQFRDLMWKWTPHSLQSDCAGLYDEGWLFETKLDFDSGAKRFKTTDGSCCANDTLMPSASYLPEVDIYALPFTVPF</sequence>
<feature type="compositionally biased region" description="Polar residues" evidence="1">
    <location>
        <begin position="237"/>
        <end position="253"/>
    </location>
</feature>
<dbReference type="EMBL" id="JBAMMX010000017">
    <property type="protein sequence ID" value="KAK6924523.1"/>
    <property type="molecule type" value="Genomic_DNA"/>
</dbReference>
<accession>A0AAN8VB59</accession>
<dbReference type="PANTHER" id="PTHR34660">
    <property type="entry name" value="MYB-LIKE PROTEIN X"/>
    <property type="match status" value="1"/>
</dbReference>
<evidence type="ECO:0000256" key="1">
    <source>
        <dbReference type="SAM" id="MobiDB-lite"/>
    </source>
</evidence>
<feature type="compositionally biased region" description="Basic residues" evidence="1">
    <location>
        <begin position="75"/>
        <end position="86"/>
    </location>
</feature>
<keyword evidence="3" id="KW-1185">Reference proteome</keyword>
<reference evidence="2 3" key="1">
    <citation type="submission" date="2023-12" db="EMBL/GenBank/DDBJ databases">
        <title>A high-quality genome assembly for Dillenia turbinata (Dilleniales).</title>
        <authorList>
            <person name="Chanderbali A."/>
        </authorList>
    </citation>
    <scope>NUCLEOTIDE SEQUENCE [LARGE SCALE GENOMIC DNA]</scope>
    <source>
        <strain evidence="2">LSX21</strain>
        <tissue evidence="2">Leaf</tissue>
    </source>
</reference>
<name>A0AAN8VB59_9MAGN</name>
<feature type="compositionally biased region" description="Basic residues" evidence="1">
    <location>
        <begin position="51"/>
        <end position="68"/>
    </location>
</feature>
<feature type="compositionally biased region" description="Polar residues" evidence="1">
    <location>
        <begin position="124"/>
        <end position="134"/>
    </location>
</feature>